<dbReference type="Pfam" id="PF04954">
    <property type="entry name" value="SIP"/>
    <property type="match status" value="1"/>
</dbReference>
<protein>
    <submittedName>
        <fullName evidence="2">Siderophore-interacting protein</fullName>
    </submittedName>
</protein>
<feature type="domain" description="FAD-binding FR-type" evidence="1">
    <location>
        <begin position="11"/>
        <end position="145"/>
    </location>
</feature>
<dbReference type="PANTHER" id="PTHR30157">
    <property type="entry name" value="FERRIC REDUCTASE, NADPH-DEPENDENT"/>
    <property type="match status" value="1"/>
</dbReference>
<dbReference type="Proteomes" id="UP001500449">
    <property type="component" value="Unassembled WGS sequence"/>
</dbReference>
<dbReference type="Pfam" id="PF08021">
    <property type="entry name" value="FAD_binding_9"/>
    <property type="match status" value="1"/>
</dbReference>
<dbReference type="InterPro" id="IPR039374">
    <property type="entry name" value="SIP_fam"/>
</dbReference>
<dbReference type="InterPro" id="IPR017938">
    <property type="entry name" value="Riboflavin_synthase-like_b-brl"/>
</dbReference>
<dbReference type="InterPro" id="IPR039261">
    <property type="entry name" value="FNR_nucleotide-bd"/>
</dbReference>
<dbReference type="InterPro" id="IPR017927">
    <property type="entry name" value="FAD-bd_FR_type"/>
</dbReference>
<proteinExistence type="predicted"/>
<evidence type="ECO:0000313" key="3">
    <source>
        <dbReference type="Proteomes" id="UP001500449"/>
    </source>
</evidence>
<dbReference type="SUPFAM" id="SSF63380">
    <property type="entry name" value="Riboflavin synthase domain-like"/>
    <property type="match status" value="1"/>
</dbReference>
<gene>
    <name evidence="2" type="ORF">GCM10009836_04010</name>
</gene>
<dbReference type="Gene3D" id="2.40.30.10">
    <property type="entry name" value="Translation factors"/>
    <property type="match status" value="1"/>
</dbReference>
<organism evidence="2 3">
    <name type="scientific">Pseudonocardia ailaonensis</name>
    <dbReference type="NCBI Taxonomy" id="367279"/>
    <lineage>
        <taxon>Bacteria</taxon>
        <taxon>Bacillati</taxon>
        <taxon>Actinomycetota</taxon>
        <taxon>Actinomycetes</taxon>
        <taxon>Pseudonocardiales</taxon>
        <taxon>Pseudonocardiaceae</taxon>
        <taxon>Pseudonocardia</taxon>
    </lineage>
</organism>
<name>A0ABN2MJB6_9PSEU</name>
<evidence type="ECO:0000259" key="1">
    <source>
        <dbReference type="PROSITE" id="PS51384"/>
    </source>
</evidence>
<dbReference type="InterPro" id="IPR013113">
    <property type="entry name" value="SIP_FAD-bd"/>
</dbReference>
<sequence length="266" mass="28366">MRSTRVAPEVSELLTARVVRRERISPNLARVTLGGGELDRFRPLGFDQWFRLFLPVPGGSLEGLPDKLTALSYARFMRLPRATRPALRAYTVRAYRAVGSEGPEIDVDVVLHEGGAAGPGATWAASCAPGSPVALLDEGIGFNPDPALERVWLVADESGLPAAAGILASLPDTAAGRATIEVPSDGDRQELTVPAGVELEWIVRTDHGARPGAAALAAASARPLPDAPLYGWTVGEQQLPSGLRRHWVRAGVPKGHIMFCGYWRAS</sequence>
<dbReference type="PANTHER" id="PTHR30157:SF0">
    <property type="entry name" value="NADPH-DEPENDENT FERRIC-CHELATE REDUCTASE"/>
    <property type="match status" value="1"/>
</dbReference>
<accession>A0ABN2MJB6</accession>
<reference evidence="2 3" key="1">
    <citation type="journal article" date="2019" name="Int. J. Syst. Evol. Microbiol.">
        <title>The Global Catalogue of Microorganisms (GCM) 10K type strain sequencing project: providing services to taxonomists for standard genome sequencing and annotation.</title>
        <authorList>
            <consortium name="The Broad Institute Genomics Platform"/>
            <consortium name="The Broad Institute Genome Sequencing Center for Infectious Disease"/>
            <person name="Wu L."/>
            <person name="Ma J."/>
        </authorList>
    </citation>
    <scope>NUCLEOTIDE SEQUENCE [LARGE SCALE GENOMIC DNA]</scope>
    <source>
        <strain evidence="2 3">JCM 16009</strain>
    </source>
</reference>
<evidence type="ECO:0000313" key="2">
    <source>
        <dbReference type="EMBL" id="GAA1829343.1"/>
    </source>
</evidence>
<dbReference type="Gene3D" id="3.40.50.80">
    <property type="entry name" value="Nucleotide-binding domain of ferredoxin-NADP reductase (FNR) module"/>
    <property type="match status" value="1"/>
</dbReference>
<dbReference type="PROSITE" id="PS51384">
    <property type="entry name" value="FAD_FR"/>
    <property type="match status" value="1"/>
</dbReference>
<dbReference type="EMBL" id="BAAAQK010000001">
    <property type="protein sequence ID" value="GAA1829343.1"/>
    <property type="molecule type" value="Genomic_DNA"/>
</dbReference>
<dbReference type="InterPro" id="IPR007037">
    <property type="entry name" value="SIP_rossman_dom"/>
</dbReference>
<keyword evidence="3" id="KW-1185">Reference proteome</keyword>
<comment type="caution">
    <text evidence="2">The sequence shown here is derived from an EMBL/GenBank/DDBJ whole genome shotgun (WGS) entry which is preliminary data.</text>
</comment>
<dbReference type="CDD" id="cd06193">
    <property type="entry name" value="siderophore_interacting"/>
    <property type="match status" value="1"/>
</dbReference>